<dbReference type="CDD" id="cd01167">
    <property type="entry name" value="bac_FRK"/>
    <property type="match status" value="1"/>
</dbReference>
<name>A0A087BE39_9BIFI</name>
<keyword evidence="6" id="KW-1185">Reference proteome</keyword>
<dbReference type="InterPro" id="IPR011611">
    <property type="entry name" value="PfkB_dom"/>
</dbReference>
<evidence type="ECO:0000256" key="3">
    <source>
        <dbReference type="ARBA" id="ARBA00022777"/>
    </source>
</evidence>
<keyword evidence="3 5" id="KW-0418">Kinase</keyword>
<dbReference type="AlphaFoldDB" id="A0A087BE39"/>
<dbReference type="eggNOG" id="COG0524">
    <property type="taxonomic scope" value="Bacteria"/>
</dbReference>
<dbReference type="Proteomes" id="UP000029052">
    <property type="component" value="Unassembled WGS sequence"/>
</dbReference>
<dbReference type="SUPFAM" id="SSF53613">
    <property type="entry name" value="Ribokinase-like"/>
    <property type="match status" value="1"/>
</dbReference>
<evidence type="ECO:0000256" key="2">
    <source>
        <dbReference type="ARBA" id="ARBA00022679"/>
    </source>
</evidence>
<gene>
    <name evidence="5" type="ORF">BMAGN_1058</name>
</gene>
<organism evidence="5 6">
    <name type="scientific">Bifidobacterium magnum</name>
    <dbReference type="NCBI Taxonomy" id="1692"/>
    <lineage>
        <taxon>Bacteria</taxon>
        <taxon>Bacillati</taxon>
        <taxon>Actinomycetota</taxon>
        <taxon>Actinomycetes</taxon>
        <taxon>Bifidobacteriales</taxon>
        <taxon>Bifidobacteriaceae</taxon>
        <taxon>Bifidobacterium</taxon>
    </lineage>
</organism>
<dbReference type="RefSeq" id="WP_022859665.1">
    <property type="nucleotide sequence ID" value="NZ_JGZB01000002.1"/>
</dbReference>
<accession>A0A087BE39</accession>
<dbReference type="PANTHER" id="PTHR43085">
    <property type="entry name" value="HEXOKINASE FAMILY MEMBER"/>
    <property type="match status" value="1"/>
</dbReference>
<evidence type="ECO:0000259" key="4">
    <source>
        <dbReference type="Pfam" id="PF00294"/>
    </source>
</evidence>
<dbReference type="InterPro" id="IPR029056">
    <property type="entry name" value="Ribokinase-like"/>
</dbReference>
<dbReference type="Pfam" id="PF00294">
    <property type="entry name" value="PfkB"/>
    <property type="match status" value="1"/>
</dbReference>
<dbReference type="EMBL" id="JGZB01000002">
    <property type="protein sequence ID" value="KFI69289.1"/>
    <property type="molecule type" value="Genomic_DNA"/>
</dbReference>
<dbReference type="GO" id="GO:0016301">
    <property type="term" value="F:kinase activity"/>
    <property type="evidence" value="ECO:0007669"/>
    <property type="project" value="UniProtKB-KW"/>
</dbReference>
<evidence type="ECO:0000313" key="5">
    <source>
        <dbReference type="EMBL" id="KFI69289.1"/>
    </source>
</evidence>
<proteinExistence type="inferred from homology"/>
<comment type="caution">
    <text evidence="5">The sequence shown here is derived from an EMBL/GenBank/DDBJ whole genome shotgun (WGS) entry which is preliminary data.</text>
</comment>
<feature type="domain" description="Carbohydrate kinase PfkB" evidence="4">
    <location>
        <begin position="29"/>
        <end position="290"/>
    </location>
</feature>
<reference evidence="5 6" key="1">
    <citation type="submission" date="2014-03" db="EMBL/GenBank/DDBJ databases">
        <title>Genomics of Bifidobacteria.</title>
        <authorList>
            <person name="Ventura M."/>
            <person name="Milani C."/>
            <person name="Lugli G.A."/>
        </authorList>
    </citation>
    <scope>NUCLEOTIDE SEQUENCE [LARGE SCALE GENOMIC DNA]</scope>
    <source>
        <strain evidence="5 6">LMG 11591</strain>
    </source>
</reference>
<dbReference type="PANTHER" id="PTHR43085:SF57">
    <property type="entry name" value="CARBOHYDRATE KINASE PFKB DOMAIN-CONTAINING PROTEIN"/>
    <property type="match status" value="1"/>
</dbReference>
<sequence length="307" mass="33640">MITNNPEVSQKTPQVLALGELLWDMLPTGKRAGGAPVNFAYHAMMNGTDSTAVSALGEDSLGDELLEQAQSAGVRTIVQRNAWPTSTVEVALKEGIPEYTIVRGVAWDHLLLTRELINAVEQADAICYGTLALRSPETHDTIVELLKHAKPSSMRFFDINLRGDHYSKELIEELLGYATVFKINDAELLLLRDMFDIRDSSDEEACRWFMKEFDLDYVILTAGSDFSTIFARGGQTSTIATPHVEVADTVGAGDSFSGTFTARILLGDSLAQAHRKAVNTAAYVCTQNGAWPEYLTPMPDYTTAVVD</sequence>
<dbReference type="Gene3D" id="3.40.1190.20">
    <property type="match status" value="1"/>
</dbReference>
<protein>
    <submittedName>
        <fullName evidence="5">Fructokinase</fullName>
    </submittedName>
</protein>
<evidence type="ECO:0000256" key="1">
    <source>
        <dbReference type="ARBA" id="ARBA00010688"/>
    </source>
</evidence>
<dbReference type="STRING" id="1692.BMAGN_1058"/>
<evidence type="ECO:0000313" key="6">
    <source>
        <dbReference type="Proteomes" id="UP000029052"/>
    </source>
</evidence>
<dbReference type="InterPro" id="IPR050306">
    <property type="entry name" value="PfkB_Carbo_kinase"/>
</dbReference>
<comment type="similarity">
    <text evidence="1">Belongs to the carbohydrate kinase PfkB family.</text>
</comment>
<keyword evidence="2" id="KW-0808">Transferase</keyword>